<dbReference type="GO" id="GO:0004497">
    <property type="term" value="F:monooxygenase activity"/>
    <property type="evidence" value="ECO:0007669"/>
    <property type="project" value="InterPro"/>
</dbReference>
<dbReference type="Proteomes" id="UP000737018">
    <property type="component" value="Unassembled WGS sequence"/>
</dbReference>
<comment type="caution">
    <text evidence="1">The sequence shown here is derived from an EMBL/GenBank/DDBJ whole genome shotgun (WGS) entry which is preliminary data.</text>
</comment>
<evidence type="ECO:0000313" key="2">
    <source>
        <dbReference type="Proteomes" id="UP000737018"/>
    </source>
</evidence>
<organism evidence="1 2">
    <name type="scientific">Castanea mollissima</name>
    <name type="common">Chinese chestnut</name>
    <dbReference type="NCBI Taxonomy" id="60419"/>
    <lineage>
        <taxon>Eukaryota</taxon>
        <taxon>Viridiplantae</taxon>
        <taxon>Streptophyta</taxon>
        <taxon>Embryophyta</taxon>
        <taxon>Tracheophyta</taxon>
        <taxon>Spermatophyta</taxon>
        <taxon>Magnoliopsida</taxon>
        <taxon>eudicotyledons</taxon>
        <taxon>Gunneridae</taxon>
        <taxon>Pentapetalae</taxon>
        <taxon>rosids</taxon>
        <taxon>fabids</taxon>
        <taxon>Fagales</taxon>
        <taxon>Fagaceae</taxon>
        <taxon>Castanea</taxon>
    </lineage>
</organism>
<reference evidence="1" key="1">
    <citation type="submission" date="2020-03" db="EMBL/GenBank/DDBJ databases">
        <title>Castanea mollissima Vanexum genome sequencing.</title>
        <authorList>
            <person name="Staton M."/>
        </authorList>
    </citation>
    <scope>NUCLEOTIDE SEQUENCE</scope>
    <source>
        <tissue evidence="1">Leaf</tissue>
    </source>
</reference>
<dbReference type="InterPro" id="IPR036396">
    <property type="entry name" value="Cyt_P450_sf"/>
</dbReference>
<name>A0A8J4R4P0_9ROSI</name>
<dbReference type="SUPFAM" id="SSF48264">
    <property type="entry name" value="Cytochrome P450"/>
    <property type="match status" value="1"/>
</dbReference>
<dbReference type="AlphaFoldDB" id="A0A8J4R4P0"/>
<dbReference type="EMBL" id="JRKL02001312">
    <property type="protein sequence ID" value="KAF3964792.1"/>
    <property type="molecule type" value="Genomic_DNA"/>
</dbReference>
<sequence>MIDHLLSLQESQPEYYTDQIIKGLILVLLGAGTDTMAVTLEREEIIKSMDRFSKLAHDSISPGGSSYNNLEKLIEDLRRI</sequence>
<keyword evidence="2" id="KW-1185">Reference proteome</keyword>
<dbReference type="OrthoDB" id="2789670at2759"/>
<dbReference type="GO" id="GO:0020037">
    <property type="term" value="F:heme binding"/>
    <property type="evidence" value="ECO:0007669"/>
    <property type="project" value="InterPro"/>
</dbReference>
<evidence type="ECO:0000313" key="1">
    <source>
        <dbReference type="EMBL" id="KAF3964792.1"/>
    </source>
</evidence>
<dbReference type="GO" id="GO:0016705">
    <property type="term" value="F:oxidoreductase activity, acting on paired donors, with incorporation or reduction of molecular oxygen"/>
    <property type="evidence" value="ECO:0007669"/>
    <property type="project" value="InterPro"/>
</dbReference>
<gene>
    <name evidence="1" type="ORF">CMV_010955</name>
</gene>
<dbReference type="GO" id="GO:0005506">
    <property type="term" value="F:iron ion binding"/>
    <property type="evidence" value="ECO:0007669"/>
    <property type="project" value="InterPro"/>
</dbReference>
<accession>A0A8J4R4P0</accession>
<protein>
    <recommendedName>
        <fullName evidence="3">Cytochrome P450</fullName>
    </recommendedName>
</protein>
<evidence type="ECO:0008006" key="3">
    <source>
        <dbReference type="Google" id="ProtNLM"/>
    </source>
</evidence>
<proteinExistence type="predicted"/>